<dbReference type="InterPro" id="IPR014001">
    <property type="entry name" value="Helicase_ATP-bd"/>
</dbReference>
<dbReference type="PANTHER" id="PTHR45626">
    <property type="entry name" value="TRANSCRIPTION TERMINATION FACTOR 2-RELATED"/>
    <property type="match status" value="1"/>
</dbReference>
<feature type="domain" description="Helicase C-terminal" evidence="13">
    <location>
        <begin position="1534"/>
        <end position="1688"/>
    </location>
</feature>
<feature type="transmembrane region" description="Helical" evidence="11">
    <location>
        <begin position="422"/>
        <end position="443"/>
    </location>
</feature>
<keyword evidence="8 11" id="KW-1133">Transmembrane helix</keyword>
<feature type="domain" description="Helicase ATP-binding" evidence="12">
    <location>
        <begin position="1004"/>
        <end position="1207"/>
    </location>
</feature>
<dbReference type="GO" id="GO:0006281">
    <property type="term" value="P:DNA repair"/>
    <property type="evidence" value="ECO:0007669"/>
    <property type="project" value="TreeGrafter"/>
</dbReference>
<feature type="transmembrane region" description="Helical" evidence="11">
    <location>
        <begin position="463"/>
        <end position="485"/>
    </location>
</feature>
<dbReference type="Pfam" id="PF00176">
    <property type="entry name" value="SNF2-rel_dom"/>
    <property type="match status" value="1"/>
</dbReference>
<comment type="caution">
    <text evidence="14">The sequence shown here is derived from an EMBL/GenBank/DDBJ whole genome shotgun (WGS) entry which is preliminary data.</text>
</comment>
<dbReference type="CDD" id="cd18008">
    <property type="entry name" value="DEXDc_SHPRH-like"/>
    <property type="match status" value="1"/>
</dbReference>
<dbReference type="InterPro" id="IPR050628">
    <property type="entry name" value="SNF2_RAD54_helicase_TF"/>
</dbReference>
<dbReference type="PROSITE" id="PS51194">
    <property type="entry name" value="HELICASE_CTER"/>
    <property type="match status" value="1"/>
</dbReference>
<evidence type="ECO:0000256" key="11">
    <source>
        <dbReference type="SAM" id="Phobius"/>
    </source>
</evidence>
<feature type="compositionally biased region" description="Basic and acidic residues" evidence="10">
    <location>
        <begin position="148"/>
        <end position="165"/>
    </location>
</feature>
<evidence type="ECO:0000259" key="13">
    <source>
        <dbReference type="PROSITE" id="PS51194"/>
    </source>
</evidence>
<dbReference type="SMART" id="SM00487">
    <property type="entry name" value="DEXDc"/>
    <property type="match status" value="1"/>
</dbReference>
<dbReference type="GO" id="GO:0008094">
    <property type="term" value="F:ATP-dependent activity, acting on DNA"/>
    <property type="evidence" value="ECO:0007669"/>
    <property type="project" value="TreeGrafter"/>
</dbReference>
<feature type="region of interest" description="Disordered" evidence="10">
    <location>
        <begin position="1400"/>
        <end position="1425"/>
    </location>
</feature>
<keyword evidence="4" id="KW-0547">Nucleotide-binding</keyword>
<dbReference type="Pfam" id="PF01699">
    <property type="entry name" value="Na_Ca_ex"/>
    <property type="match status" value="2"/>
</dbReference>
<feature type="transmembrane region" description="Helical" evidence="11">
    <location>
        <begin position="267"/>
        <end position="291"/>
    </location>
</feature>
<evidence type="ECO:0000256" key="5">
    <source>
        <dbReference type="ARBA" id="ARBA00022801"/>
    </source>
</evidence>
<feature type="compositionally biased region" description="Polar residues" evidence="10">
    <location>
        <begin position="853"/>
        <end position="864"/>
    </location>
</feature>
<dbReference type="InterPro" id="IPR004798">
    <property type="entry name" value="CAX-like"/>
</dbReference>
<dbReference type="SMART" id="SM00490">
    <property type="entry name" value="HELICc"/>
    <property type="match status" value="1"/>
</dbReference>
<feature type="transmembrane region" description="Helical" evidence="11">
    <location>
        <begin position="338"/>
        <end position="358"/>
    </location>
</feature>
<proteinExistence type="inferred from homology"/>
<dbReference type="PROSITE" id="PS51192">
    <property type="entry name" value="HELICASE_ATP_BIND_1"/>
    <property type="match status" value="1"/>
</dbReference>
<dbReference type="Proteomes" id="UP000306584">
    <property type="component" value="Unassembled WGS sequence"/>
</dbReference>
<dbReference type="CDD" id="cd18793">
    <property type="entry name" value="SF2_C_SNF"/>
    <property type="match status" value="1"/>
</dbReference>
<dbReference type="InterPro" id="IPR044880">
    <property type="entry name" value="NCX_ion-bd_dom_sf"/>
</dbReference>
<dbReference type="InterPro" id="IPR000330">
    <property type="entry name" value="SNF2_N"/>
</dbReference>
<feature type="transmembrane region" description="Helical" evidence="11">
    <location>
        <begin position="208"/>
        <end position="228"/>
    </location>
</feature>
<keyword evidence="3 11" id="KW-0812">Transmembrane</keyword>
<keyword evidence="7" id="KW-0067">ATP-binding</keyword>
<evidence type="ECO:0000256" key="4">
    <source>
        <dbReference type="ARBA" id="ARBA00022741"/>
    </source>
</evidence>
<evidence type="ECO:0000313" key="15">
    <source>
        <dbReference type="Proteomes" id="UP000306584"/>
    </source>
</evidence>
<protein>
    <submittedName>
        <fullName evidence="14">Calcium/proton exchanger</fullName>
    </submittedName>
</protein>
<name>A0A4S9KY72_AURPU</name>
<dbReference type="InterPro" id="IPR027417">
    <property type="entry name" value="P-loop_NTPase"/>
</dbReference>
<organism evidence="14 15">
    <name type="scientific">Aureobasidium pullulans</name>
    <name type="common">Black yeast</name>
    <name type="synonym">Pullularia pullulans</name>
    <dbReference type="NCBI Taxonomy" id="5580"/>
    <lineage>
        <taxon>Eukaryota</taxon>
        <taxon>Fungi</taxon>
        <taxon>Dikarya</taxon>
        <taxon>Ascomycota</taxon>
        <taxon>Pezizomycotina</taxon>
        <taxon>Dothideomycetes</taxon>
        <taxon>Dothideomycetidae</taxon>
        <taxon>Dothideales</taxon>
        <taxon>Saccotheciaceae</taxon>
        <taxon>Aureobasidium</taxon>
    </lineage>
</organism>
<feature type="compositionally biased region" description="Basic and acidic residues" evidence="10">
    <location>
        <begin position="104"/>
        <end position="132"/>
    </location>
</feature>
<dbReference type="EMBL" id="QZBD01000287">
    <property type="protein sequence ID" value="THY21546.1"/>
    <property type="molecule type" value="Genomic_DNA"/>
</dbReference>
<feature type="region of interest" description="Disordered" evidence="10">
    <location>
        <begin position="17"/>
        <end position="168"/>
    </location>
</feature>
<dbReference type="GO" id="GO:0016020">
    <property type="term" value="C:membrane"/>
    <property type="evidence" value="ECO:0007669"/>
    <property type="project" value="UniProtKB-SubCell"/>
</dbReference>
<gene>
    <name evidence="14" type="ORF">D6D01_06615</name>
</gene>
<dbReference type="Gene3D" id="3.40.50.300">
    <property type="entry name" value="P-loop containing nucleotide triphosphate hydrolases"/>
    <property type="match status" value="1"/>
</dbReference>
<evidence type="ECO:0000313" key="14">
    <source>
        <dbReference type="EMBL" id="THY21546.1"/>
    </source>
</evidence>
<feature type="transmembrane region" description="Helical" evidence="11">
    <location>
        <begin position="529"/>
        <end position="548"/>
    </location>
</feature>
<dbReference type="Gene3D" id="1.20.1420.30">
    <property type="entry name" value="NCX, central ion-binding region"/>
    <property type="match status" value="2"/>
</dbReference>
<feature type="transmembrane region" description="Helical" evidence="11">
    <location>
        <begin position="178"/>
        <end position="202"/>
    </location>
</feature>
<dbReference type="InterPro" id="IPR004837">
    <property type="entry name" value="NaCa_Exmemb"/>
</dbReference>
<dbReference type="PANTHER" id="PTHR45626:SF17">
    <property type="entry name" value="HELICASE-LIKE TRANSCRIPTION FACTOR"/>
    <property type="match status" value="1"/>
</dbReference>
<comment type="subcellular location">
    <subcellularLocation>
        <location evidence="1">Membrane</location>
        <topology evidence="1">Multi-pass membrane protein</topology>
    </subcellularLocation>
</comment>
<keyword evidence="6" id="KW-0347">Helicase</keyword>
<dbReference type="GO" id="GO:0005634">
    <property type="term" value="C:nucleus"/>
    <property type="evidence" value="ECO:0007669"/>
    <property type="project" value="TreeGrafter"/>
</dbReference>
<feature type="transmembrane region" description="Helical" evidence="11">
    <location>
        <begin position="492"/>
        <end position="517"/>
    </location>
</feature>
<dbReference type="GO" id="GO:0015369">
    <property type="term" value="F:calcium:proton antiporter activity"/>
    <property type="evidence" value="ECO:0007669"/>
    <property type="project" value="InterPro"/>
</dbReference>
<evidence type="ECO:0000256" key="10">
    <source>
        <dbReference type="SAM" id="MobiDB-lite"/>
    </source>
</evidence>
<feature type="compositionally biased region" description="Basic and acidic residues" evidence="10">
    <location>
        <begin position="636"/>
        <end position="659"/>
    </location>
</feature>
<dbReference type="Pfam" id="PF00271">
    <property type="entry name" value="Helicase_C"/>
    <property type="match status" value="1"/>
</dbReference>
<keyword evidence="5" id="KW-0378">Hydrolase</keyword>
<evidence type="ECO:0000259" key="12">
    <source>
        <dbReference type="PROSITE" id="PS51192"/>
    </source>
</evidence>
<feature type="transmembrane region" description="Helical" evidence="11">
    <location>
        <begin position="555"/>
        <end position="575"/>
    </location>
</feature>
<dbReference type="NCBIfam" id="TIGR00378">
    <property type="entry name" value="cax"/>
    <property type="match status" value="1"/>
</dbReference>
<dbReference type="GO" id="GO:0005524">
    <property type="term" value="F:ATP binding"/>
    <property type="evidence" value="ECO:0007669"/>
    <property type="project" value="UniProtKB-KW"/>
</dbReference>
<feature type="compositionally biased region" description="Basic and acidic residues" evidence="10">
    <location>
        <begin position="57"/>
        <end position="67"/>
    </location>
</feature>
<feature type="compositionally biased region" description="Low complexity" evidence="10">
    <location>
        <begin position="77"/>
        <end position="94"/>
    </location>
</feature>
<evidence type="ECO:0000256" key="3">
    <source>
        <dbReference type="ARBA" id="ARBA00022692"/>
    </source>
</evidence>
<dbReference type="GO" id="GO:0004386">
    <property type="term" value="F:helicase activity"/>
    <property type="evidence" value="ECO:0007669"/>
    <property type="project" value="UniProtKB-KW"/>
</dbReference>
<evidence type="ECO:0000256" key="1">
    <source>
        <dbReference type="ARBA" id="ARBA00004141"/>
    </source>
</evidence>
<evidence type="ECO:0000256" key="8">
    <source>
        <dbReference type="ARBA" id="ARBA00022989"/>
    </source>
</evidence>
<dbReference type="Gene3D" id="3.40.50.10810">
    <property type="entry name" value="Tandem AAA-ATPase domain"/>
    <property type="match status" value="1"/>
</dbReference>
<keyword evidence="9 11" id="KW-0472">Membrane</keyword>
<feature type="region of interest" description="Disordered" evidence="10">
    <location>
        <begin position="627"/>
        <end position="659"/>
    </location>
</feature>
<comment type="similarity">
    <text evidence="2">Belongs to the Ca(2+):cation antiporter (CaCA) (TC 2.A.19) family.</text>
</comment>
<dbReference type="InterPro" id="IPR049730">
    <property type="entry name" value="SNF2/RAD54-like_C"/>
</dbReference>
<feature type="region of interest" description="Disordered" evidence="10">
    <location>
        <begin position="839"/>
        <end position="896"/>
    </location>
</feature>
<feature type="transmembrane region" description="Helical" evidence="11">
    <location>
        <begin position="303"/>
        <end position="326"/>
    </location>
</feature>
<feature type="compositionally biased region" description="Basic residues" evidence="10">
    <location>
        <begin position="869"/>
        <end position="885"/>
    </location>
</feature>
<feature type="compositionally biased region" description="Basic and acidic residues" evidence="10">
    <location>
        <begin position="1413"/>
        <end position="1423"/>
    </location>
</feature>
<sequence length="1704" mass="189953">MHSIKHQARNIAWRYNDGESNYNPFARRSRSYVGRPEDEENNLQRRHTADQVMSDSSIRRNDMRNVDNADFAYPHHANTAPPDSSASSDAPTSNGTLVGQTDIKPSKEKESIPLDRDNSRSMSEKPHTESEHKPRKRLALMNLLGQPDRTKTDSSDLERSDTGDTKKRRPKISIVSQFKATILGSWVNVLLVCVPIGFALRYSHANGYAVFIVNFIAIIPLAAMLSFATEELALYVGETLGGLLNASFGNATELIVSIIALAQNKILIVQTSLIGSMLSNLLLVLGMCFFFGGINRVTQHFNITVAQTASSMLAVSIGSLIIPTAFQRFGNNPQGGVGPISRGTSVILLLVYLAYLTFQLKTHVEIYNTPSQKSEKKKGAAREKGDTLMGLARIGAGTAASAGGQVNQSNLVYEEEEEETPALSVIGALVTLTIATVFIAFNSEFMVSGIDYIVEHGNISEEFVGLILVPIVGNAAEHATAVTVAIKDKMDLAIGVAVGSSMQIALLVLPLMVVISWCGLGNDPMTLDFDGFQVAVLFIAVLLVNYLIQDGESHWLEGILLMATYIIIAASQSVIRSLRITSSTISTPTKSTTQTFQISPRNSIMSFTNRKIKKFDLPDGVQSIIVEDEPDQEYSNEDHEPKPEIPIKTEPEDNPRPEKDMDIDEYMGANTSTPYVEITTEPDVQAGAEEEVEIQSAQESTLVSATPTVPITPTGLGNSMLNAPKVVQVGTIQSEDQEEALRRHQAALYAQMASYGGTGDDDGSDFDPQENSEDPIAQEFQFLEAKSIYLLKKQNGELTQDDEMDFLQRSHAYDKRKRELHTLLEEIDQESLFVPEDLSRKSARKTRKRSISEFASDSENSTMPSSRSSSKKSKTVKSKSRKNSRRPLISKLSKSSSLNLGGHNNFWENVAAASQMDAEPTLEGVDKGGRGAAIKDLRGRLGRKVAALDMHRLEQAMKSFVGKKGTAKFNRSIESVRGGWKVKGMNTPLKNYQLINCGWMRSREIGAKGPKGGILADQMGLGKTVTCLANIVNGRPLKSFPPHLQPKSRTTLIVVPSSLLGQWKAEIERHTKRESKRRNWGLGRVKVFRDNESEDHEPSDFSSKDIILTTYYDVRQSWPDDKYPEGLSEDQKHAYWLQEILNKRGPLHKFPWLRVVLDEGHQIANPETQIASACFNLIADYKWILTGTPMVNGSKDLYSLLYFIGHPTVLKMKFESFKSRFCNTKNPMSLDALSQEMVESVACFTHKDKLFNARLITLPKPHNMSVTLNPSKLESEIYNVVRARFRARAQTLNAQGELKSSKFHIWAMHTLLRQMTAHPLLVPTRLSDYLELEDFERLRKAVDRQALSGETSISMIHALRAVVKRHRARTEARLARGRQSDTLGSSGVIDELDEGADDVDELRQPDVIEENQDERGTGGEHGRNVNVHGYLESLRRSTNFHVSNKRSICCKCKREASVPVMTPCFHFYCHVHMEDMMHEAAERRLDHIVCVIETCGEKFIKTDLLNPEDAFKPKWLDADGKVLPSTKTLAIKAQILNWFDIDSKSKVIVFTQWKSFLGMVSRICEIEGWGYTTLHGSMNKKARDASIEKFKTDPETRILIATLKTGGQGLNLTCACYTINVDPYWNTAGEIQAFSRTYRIGQEKETEFVNLTLAGTVDEHMNAIKLRKKLEIDQVNAGHKRMTMEDLLKTFEPTEDSDEHSTSD</sequence>
<evidence type="ECO:0000256" key="2">
    <source>
        <dbReference type="ARBA" id="ARBA00008170"/>
    </source>
</evidence>
<evidence type="ECO:0000256" key="6">
    <source>
        <dbReference type="ARBA" id="ARBA00022806"/>
    </source>
</evidence>
<dbReference type="GO" id="GO:0016787">
    <property type="term" value="F:hydrolase activity"/>
    <property type="evidence" value="ECO:0007669"/>
    <property type="project" value="UniProtKB-KW"/>
</dbReference>
<reference evidence="14 15" key="1">
    <citation type="submission" date="2018-10" db="EMBL/GenBank/DDBJ databases">
        <title>Fifty Aureobasidium pullulans genomes reveal a recombining polyextremotolerant generalist.</title>
        <authorList>
            <person name="Gostincar C."/>
            <person name="Turk M."/>
            <person name="Zajc J."/>
            <person name="Gunde-Cimerman N."/>
        </authorList>
    </citation>
    <scope>NUCLEOTIDE SEQUENCE [LARGE SCALE GENOMIC DNA]</scope>
    <source>
        <strain evidence="14 15">EXF-6604</strain>
    </source>
</reference>
<accession>A0A4S9KY72</accession>
<evidence type="ECO:0000256" key="9">
    <source>
        <dbReference type="ARBA" id="ARBA00023136"/>
    </source>
</evidence>
<dbReference type="InterPro" id="IPR038718">
    <property type="entry name" value="SNF2-like_sf"/>
</dbReference>
<feature type="transmembrane region" description="Helical" evidence="11">
    <location>
        <begin position="240"/>
        <end position="261"/>
    </location>
</feature>
<dbReference type="InterPro" id="IPR001650">
    <property type="entry name" value="Helicase_C-like"/>
</dbReference>
<dbReference type="SUPFAM" id="SSF52540">
    <property type="entry name" value="P-loop containing nucleoside triphosphate hydrolases"/>
    <property type="match status" value="2"/>
</dbReference>
<evidence type="ECO:0000256" key="7">
    <source>
        <dbReference type="ARBA" id="ARBA00022840"/>
    </source>
</evidence>